<evidence type="ECO:0000256" key="5">
    <source>
        <dbReference type="SAM" id="Coils"/>
    </source>
</evidence>
<feature type="coiled-coil region" evidence="5">
    <location>
        <begin position="195"/>
        <end position="222"/>
    </location>
</feature>
<sequence>MAVEASHITVLPPPNREMVYQCIGSRYDDRIQTVSGSKTEKLPPMYVSGMTDSFLAPDFKSVSGLASGVPSSRKRSRDSSSIRPSFYVPNAPNVDPNGLHFGEYTFLGEDFSMQIHQQQLEIDRLIAHHNEKVRSEIFEMRKQNSRRLITAVHEAIMNKLKTKEEEILIIGQLNWSLEEKLKSLSVENQILKELVQTNEATANALRNKLQQVLAQIQFQQEHHYFDLVTDNAAKATTVLVDDAQSLCGSNYEEDDRHVAEDGGAERKVTDANNDENEDCKTTRGSSRYGGLNRWCRRCGKEESCVLLLPCRHLCVCSLCVSSVSFCPVCNSTKSAGVHVNMSSF</sequence>
<proteinExistence type="predicted"/>
<dbReference type="OrthoDB" id="1711136at2759"/>
<feature type="domain" description="RING-type" evidence="7">
    <location>
        <begin position="295"/>
        <end position="330"/>
    </location>
</feature>
<dbReference type="InterPro" id="IPR001841">
    <property type="entry name" value="Znf_RING"/>
</dbReference>
<feature type="region of interest" description="Disordered" evidence="6">
    <location>
        <begin position="259"/>
        <end position="278"/>
    </location>
</feature>
<keyword evidence="5" id="KW-0175">Coiled coil</keyword>
<dbReference type="CDD" id="cd16649">
    <property type="entry name" value="mRING-HC-C3HC5_CGRF1-like"/>
    <property type="match status" value="1"/>
</dbReference>
<keyword evidence="10" id="KW-1185">Reference proteome</keyword>
<keyword evidence="2 4" id="KW-0863">Zinc-finger</keyword>
<evidence type="ECO:0000256" key="2">
    <source>
        <dbReference type="ARBA" id="ARBA00022771"/>
    </source>
</evidence>
<evidence type="ECO:0000256" key="6">
    <source>
        <dbReference type="SAM" id="MobiDB-lite"/>
    </source>
</evidence>
<dbReference type="EMBL" id="SZYD01000014">
    <property type="protein sequence ID" value="KAD4178690.1"/>
    <property type="molecule type" value="Genomic_DNA"/>
</dbReference>
<dbReference type="Gene3D" id="3.30.40.10">
    <property type="entry name" value="Zinc/RING finger domain, C3HC4 (zinc finger)"/>
    <property type="match status" value="1"/>
</dbReference>
<accession>A0A5N6MXC7</accession>
<dbReference type="GO" id="GO:0004842">
    <property type="term" value="F:ubiquitin-protein transferase activity"/>
    <property type="evidence" value="ECO:0007669"/>
    <property type="project" value="TreeGrafter"/>
</dbReference>
<evidence type="ECO:0000256" key="1">
    <source>
        <dbReference type="ARBA" id="ARBA00022723"/>
    </source>
</evidence>
<protein>
    <recommendedName>
        <fullName evidence="7">RING-type domain-containing protein</fullName>
    </recommendedName>
</protein>
<evidence type="ECO:0000256" key="4">
    <source>
        <dbReference type="PROSITE-ProRule" id="PRU00175"/>
    </source>
</evidence>
<evidence type="ECO:0000256" key="3">
    <source>
        <dbReference type="ARBA" id="ARBA00022833"/>
    </source>
</evidence>
<gene>
    <name evidence="8" type="ORF">E3N88_27281</name>
    <name evidence="9" type="ORF">E3N88_27287</name>
</gene>
<evidence type="ECO:0000259" key="7">
    <source>
        <dbReference type="PROSITE" id="PS50089"/>
    </source>
</evidence>
<evidence type="ECO:0000313" key="8">
    <source>
        <dbReference type="EMBL" id="KAD4178690.1"/>
    </source>
</evidence>
<name>A0A5N6MXC7_9ASTR</name>
<dbReference type="PANTHER" id="PTHR42647:SF45">
    <property type="entry name" value="TRANSCRIPTION FACTOR C2H2 FAMILY"/>
    <property type="match status" value="1"/>
</dbReference>
<dbReference type="InterPro" id="IPR013083">
    <property type="entry name" value="Znf_RING/FYVE/PHD"/>
</dbReference>
<organism evidence="8 10">
    <name type="scientific">Mikania micrantha</name>
    <name type="common">bitter vine</name>
    <dbReference type="NCBI Taxonomy" id="192012"/>
    <lineage>
        <taxon>Eukaryota</taxon>
        <taxon>Viridiplantae</taxon>
        <taxon>Streptophyta</taxon>
        <taxon>Embryophyta</taxon>
        <taxon>Tracheophyta</taxon>
        <taxon>Spermatophyta</taxon>
        <taxon>Magnoliopsida</taxon>
        <taxon>eudicotyledons</taxon>
        <taxon>Gunneridae</taxon>
        <taxon>Pentapetalae</taxon>
        <taxon>asterids</taxon>
        <taxon>campanulids</taxon>
        <taxon>Asterales</taxon>
        <taxon>Asteraceae</taxon>
        <taxon>Asteroideae</taxon>
        <taxon>Heliantheae alliance</taxon>
        <taxon>Eupatorieae</taxon>
        <taxon>Mikania</taxon>
    </lineage>
</organism>
<dbReference type="PANTHER" id="PTHR42647">
    <property type="entry name" value="SBP (S-RIBONUCLEASE BINDING PROTEIN) FAMILY PROTEIN"/>
    <property type="match status" value="1"/>
</dbReference>
<dbReference type="AlphaFoldDB" id="A0A5N6MXC7"/>
<feature type="region of interest" description="Disordered" evidence="6">
    <location>
        <begin position="64"/>
        <end position="84"/>
    </location>
</feature>
<keyword evidence="3" id="KW-0862">Zinc</keyword>
<dbReference type="Proteomes" id="UP000326396">
    <property type="component" value="Linkage Group LG4"/>
</dbReference>
<dbReference type="EMBL" id="SZYD01000014">
    <property type="protein sequence ID" value="KAD4178696.1"/>
    <property type="molecule type" value="Genomic_DNA"/>
</dbReference>
<feature type="compositionally biased region" description="Basic and acidic residues" evidence="6">
    <location>
        <begin position="259"/>
        <end position="269"/>
    </location>
</feature>
<keyword evidence="1" id="KW-0479">Metal-binding</keyword>
<dbReference type="GO" id="GO:0043067">
    <property type="term" value="P:regulation of programmed cell death"/>
    <property type="evidence" value="ECO:0007669"/>
    <property type="project" value="TreeGrafter"/>
</dbReference>
<dbReference type="GO" id="GO:0008270">
    <property type="term" value="F:zinc ion binding"/>
    <property type="evidence" value="ECO:0007669"/>
    <property type="project" value="UniProtKB-KW"/>
</dbReference>
<reference evidence="8 10" key="1">
    <citation type="submission" date="2019-05" db="EMBL/GenBank/DDBJ databases">
        <title>Mikania micrantha, genome provides insights into the molecular mechanism of rapid growth.</title>
        <authorList>
            <person name="Liu B."/>
        </authorList>
    </citation>
    <scope>NUCLEOTIDE SEQUENCE [LARGE SCALE GENOMIC DNA]</scope>
    <source>
        <strain evidence="8">NLD-2019</strain>
        <tissue evidence="8">Leaf</tissue>
    </source>
</reference>
<evidence type="ECO:0000313" key="9">
    <source>
        <dbReference type="EMBL" id="KAD4178696.1"/>
    </source>
</evidence>
<dbReference type="PROSITE" id="PS50089">
    <property type="entry name" value="ZF_RING_2"/>
    <property type="match status" value="1"/>
</dbReference>
<comment type="caution">
    <text evidence="8">The sequence shown here is derived from an EMBL/GenBank/DDBJ whole genome shotgun (WGS) entry which is preliminary data.</text>
</comment>
<evidence type="ECO:0000313" key="10">
    <source>
        <dbReference type="Proteomes" id="UP000326396"/>
    </source>
</evidence>
<dbReference type="Pfam" id="PF13920">
    <property type="entry name" value="zf-C3HC4_3"/>
    <property type="match status" value="1"/>
</dbReference>